<protein>
    <recommendedName>
        <fullName evidence="1">DUF547 domain-containing protein</fullName>
    </recommendedName>
</protein>
<accession>A0AAT9GIS3</accession>
<dbReference type="PANTHER" id="PTHR46361">
    <property type="entry name" value="ELECTRON CARRIER/ PROTEIN DISULFIDE OXIDOREDUCTASE"/>
    <property type="match status" value="1"/>
</dbReference>
<name>A0AAT9GIS3_9BACT</name>
<evidence type="ECO:0000259" key="1">
    <source>
        <dbReference type="Pfam" id="PF04784"/>
    </source>
</evidence>
<reference evidence="2" key="1">
    <citation type="submission" date="2024-02" db="EMBL/GenBank/DDBJ databases">
        <title>Sediminibacterium planktonica sp. nov. and Sediminibacterium longus sp. nov., isolated from surface lake and river water.</title>
        <authorList>
            <person name="Watanabe K."/>
            <person name="Takemine S."/>
            <person name="Ishii Y."/>
            <person name="Ogata Y."/>
            <person name="Shindo C."/>
            <person name="Suda W."/>
        </authorList>
    </citation>
    <scope>NUCLEOTIDE SEQUENCE</scope>
    <source>
        <strain evidence="2">KACHI17</strain>
    </source>
</reference>
<organism evidence="2">
    <name type="scientific">Sediminibacterium sp. KACHI17</name>
    <dbReference type="NCBI Taxonomy" id="1751071"/>
    <lineage>
        <taxon>Bacteria</taxon>
        <taxon>Pseudomonadati</taxon>
        <taxon>Bacteroidota</taxon>
        <taxon>Chitinophagia</taxon>
        <taxon>Chitinophagales</taxon>
        <taxon>Chitinophagaceae</taxon>
        <taxon>Sediminibacterium</taxon>
    </lineage>
</organism>
<feature type="domain" description="DUF547" evidence="1">
    <location>
        <begin position="57"/>
        <end position="181"/>
    </location>
</feature>
<dbReference type="EMBL" id="AP029612">
    <property type="protein sequence ID" value="BFG70592.1"/>
    <property type="molecule type" value="Genomic_DNA"/>
</dbReference>
<gene>
    <name evidence="2" type="ORF">KACHI17_14730</name>
</gene>
<dbReference type="AlphaFoldDB" id="A0AAT9GIS3"/>
<dbReference type="InterPro" id="IPR006869">
    <property type="entry name" value="DUF547"/>
</dbReference>
<evidence type="ECO:0000313" key="2">
    <source>
        <dbReference type="EMBL" id="BFG70592.1"/>
    </source>
</evidence>
<dbReference type="Pfam" id="PF04784">
    <property type="entry name" value="DUF547"/>
    <property type="match status" value="1"/>
</dbReference>
<dbReference type="PANTHER" id="PTHR46361:SF3">
    <property type="entry name" value="ELECTRON CARRIER_ PROTEIN DISULFIDE OXIDOREDUCTASE"/>
    <property type="match status" value="1"/>
</dbReference>
<proteinExistence type="predicted"/>
<sequence>MGTTIPSSAQTMQPIEKISFTKVSQQLLLQVKRRESPDSLVQLLQQISAEELHQALNTDDQKKAFWLNIYNAFTQLSLTKNPEKYKKRGQFFGQKNIVIAGEKLSLDRIEHGLLRRSKTKWSLGYVNRLFPSSFEKKHRVDTVDYRIHFALNCGAKSCPPIAFYRPEQLNQQLDLATRVYLRNEAVYDTAHNKLKLPAIMGWFRADFGGKKKMKELLKKISVIPNESNPSISFKKYDWNLYLDNYKTD</sequence>